<comment type="caution">
    <text evidence="2">The sequence shown here is derived from an EMBL/GenBank/DDBJ whole genome shotgun (WGS) entry which is preliminary data.</text>
</comment>
<keyword evidence="1" id="KW-1133">Transmembrane helix</keyword>
<proteinExistence type="predicted"/>
<evidence type="ECO:0000313" key="3">
    <source>
        <dbReference type="Proteomes" id="UP001596445"/>
    </source>
</evidence>
<accession>A0ABD5VWX8</accession>
<name>A0ABD5VWX8_9EURY</name>
<evidence type="ECO:0000256" key="1">
    <source>
        <dbReference type="SAM" id="Phobius"/>
    </source>
</evidence>
<sequence>MNIMTALMTAVWNVPLKAYFDPWAIPPGVWVIFGVIGLPVYTAFLGWFVGKPRDLKTLALGSTLFLLFVSALWGGLFVTTMQIRLMFFWSHEIPKGTHFLGPYLLYGRLTCRRRRRAPRDRGPTHR</sequence>
<feature type="transmembrane region" description="Helical" evidence="1">
    <location>
        <begin position="57"/>
        <end position="79"/>
    </location>
</feature>
<protein>
    <submittedName>
        <fullName evidence="2">Uncharacterized protein</fullName>
    </submittedName>
</protein>
<dbReference type="RefSeq" id="WP_382184475.1">
    <property type="nucleotide sequence ID" value="NZ_JBHSZI010000001.1"/>
</dbReference>
<dbReference type="Proteomes" id="UP001596445">
    <property type="component" value="Unassembled WGS sequence"/>
</dbReference>
<organism evidence="2 3">
    <name type="scientific">Halovenus salina</name>
    <dbReference type="NCBI Taxonomy" id="1510225"/>
    <lineage>
        <taxon>Archaea</taxon>
        <taxon>Methanobacteriati</taxon>
        <taxon>Methanobacteriota</taxon>
        <taxon>Stenosarchaea group</taxon>
        <taxon>Halobacteria</taxon>
        <taxon>Halobacteriales</taxon>
        <taxon>Haloarculaceae</taxon>
        <taxon>Halovenus</taxon>
    </lineage>
</organism>
<keyword evidence="3" id="KW-1185">Reference proteome</keyword>
<gene>
    <name evidence="2" type="ORF">ACFQQG_05315</name>
</gene>
<feature type="transmembrane region" description="Helical" evidence="1">
    <location>
        <begin position="29"/>
        <end position="50"/>
    </location>
</feature>
<reference evidence="2 3" key="1">
    <citation type="journal article" date="2019" name="Int. J. Syst. Evol. Microbiol.">
        <title>The Global Catalogue of Microorganisms (GCM) 10K type strain sequencing project: providing services to taxonomists for standard genome sequencing and annotation.</title>
        <authorList>
            <consortium name="The Broad Institute Genomics Platform"/>
            <consortium name="The Broad Institute Genome Sequencing Center for Infectious Disease"/>
            <person name="Wu L."/>
            <person name="Ma J."/>
        </authorList>
    </citation>
    <scope>NUCLEOTIDE SEQUENCE [LARGE SCALE GENOMIC DNA]</scope>
    <source>
        <strain evidence="2 3">JCM 30072</strain>
    </source>
</reference>
<dbReference type="AlphaFoldDB" id="A0ABD5VWX8"/>
<evidence type="ECO:0000313" key="2">
    <source>
        <dbReference type="EMBL" id="MFC7057696.1"/>
    </source>
</evidence>
<dbReference type="EMBL" id="JBHSZI010000001">
    <property type="protein sequence ID" value="MFC7057696.1"/>
    <property type="molecule type" value="Genomic_DNA"/>
</dbReference>
<keyword evidence="1" id="KW-0812">Transmembrane</keyword>
<keyword evidence="1" id="KW-0472">Membrane</keyword>